<sequence length="493" mass="55966">MDTLFRLVSFHQQQQQQQPDPSLNSTTSRTSSSSRSSRQNYYHYSHQEDEECFNFYMDDEDLSSSSSKHYYQYQPHVSTNTTNTNTTTFSNTTDYSYSFSPTPPIPDFNFEFSPNWSHNLLLETARAVAENNRTRLHHLLWMLNELSSPYGDTDQKLVAYFLQALFSRVTDDGDRTYRTLASASEKTCSFESTRKTVLKFQEVSPWTTFGHVASNGAILEALEGNPKLHILDISNTYCTQWPTLLEALATRTDETPHLRLTTVVSGRPNNSVHRVMKEIGARMEKFARLMGVPFKFNVVHHAGDLSDLNFSELNIKHDEALAVNCVNALHSVSAAGNNRDTLISSLQALQPRIITVVEEEADLDVGIDGYEFVKGFEECFRWFRVYFEALDESFVKTSNERLMLERAAGRAVVDLVACSPAESVERRETAARWSARLHGGGLNAVAFSEEVCDDVRALLRRYKEGWSMAQCSDAGIFLSWKDTPVVWASAWRP</sequence>
<evidence type="ECO:0000256" key="3">
    <source>
        <dbReference type="ARBA" id="ARBA00023163"/>
    </source>
</evidence>
<evidence type="ECO:0000256" key="5">
    <source>
        <dbReference type="PROSITE-ProRule" id="PRU01191"/>
    </source>
</evidence>
<feature type="short sequence motif" description="VHIID" evidence="5">
    <location>
        <begin position="228"/>
        <end position="232"/>
    </location>
</feature>
<accession>A0A151RXU8</accession>
<feature type="region of interest" description="Disordered" evidence="6">
    <location>
        <begin position="8"/>
        <end position="41"/>
    </location>
</feature>
<dbReference type="OrthoDB" id="1913536at2759"/>
<evidence type="ECO:0000313" key="7">
    <source>
        <dbReference type="EMBL" id="KYP47373.1"/>
    </source>
</evidence>
<evidence type="ECO:0000256" key="4">
    <source>
        <dbReference type="ARBA" id="ARBA00023242"/>
    </source>
</evidence>
<keyword evidence="4" id="KW-0539">Nucleus</keyword>
<evidence type="ECO:0000256" key="2">
    <source>
        <dbReference type="ARBA" id="ARBA00023015"/>
    </source>
</evidence>
<protein>
    <submittedName>
        <fullName evidence="7">Protein SHORT-ROOT</fullName>
    </submittedName>
</protein>
<gene>
    <name evidence="7" type="ORF">KK1_030987</name>
</gene>
<comment type="caution">
    <text evidence="5">Lacks conserved residue(s) required for the propagation of feature annotation.</text>
</comment>
<dbReference type="AlphaFoldDB" id="A0A151RXU8"/>
<dbReference type="GO" id="GO:0005634">
    <property type="term" value="C:nucleus"/>
    <property type="evidence" value="ECO:0007669"/>
    <property type="project" value="UniProtKB-SubCell"/>
</dbReference>
<feature type="region of interest" description="VHIID" evidence="5">
    <location>
        <begin position="197"/>
        <end position="262"/>
    </location>
</feature>
<proteinExistence type="inferred from homology"/>
<name>A0A151RXU8_CAJCA</name>
<dbReference type="EMBL" id="KQ483529">
    <property type="protein sequence ID" value="KYP47373.1"/>
    <property type="molecule type" value="Genomic_DNA"/>
</dbReference>
<evidence type="ECO:0000313" key="8">
    <source>
        <dbReference type="Proteomes" id="UP000075243"/>
    </source>
</evidence>
<dbReference type="PANTHER" id="PTHR31636">
    <property type="entry name" value="OSJNBA0084A10.13 PROTEIN-RELATED"/>
    <property type="match status" value="1"/>
</dbReference>
<dbReference type="OMA" id="TDYSYSF"/>
<reference evidence="7" key="1">
    <citation type="journal article" date="2012" name="Nat. Biotechnol.">
        <title>Draft genome sequence of pigeonpea (Cajanus cajan), an orphan legume crop of resource-poor farmers.</title>
        <authorList>
            <person name="Varshney R.K."/>
            <person name="Chen W."/>
            <person name="Li Y."/>
            <person name="Bharti A.K."/>
            <person name="Saxena R.K."/>
            <person name="Schlueter J.A."/>
            <person name="Donoghue M.T."/>
            <person name="Azam S."/>
            <person name="Fan G."/>
            <person name="Whaley A.M."/>
            <person name="Farmer A.D."/>
            <person name="Sheridan J."/>
            <person name="Iwata A."/>
            <person name="Tuteja R."/>
            <person name="Penmetsa R.V."/>
            <person name="Wu W."/>
            <person name="Upadhyaya H.D."/>
            <person name="Yang S.P."/>
            <person name="Shah T."/>
            <person name="Saxena K.B."/>
            <person name="Michael T."/>
            <person name="McCombie W.R."/>
            <person name="Yang B."/>
            <person name="Zhang G."/>
            <person name="Yang H."/>
            <person name="Wang J."/>
            <person name="Spillane C."/>
            <person name="Cook D.R."/>
            <person name="May G.D."/>
            <person name="Xu X."/>
            <person name="Jackson S.A."/>
        </authorList>
    </citation>
    <scope>NUCLEOTIDE SEQUENCE [LARGE SCALE GENOMIC DNA]</scope>
</reference>
<feature type="compositionally biased region" description="Low complexity" evidence="6">
    <location>
        <begin position="25"/>
        <end position="38"/>
    </location>
</feature>
<dbReference type="Gramene" id="C.cajan_28833.t">
    <property type="protein sequence ID" value="C.cajan_28833.t.cds1"/>
    <property type="gene ID" value="C.cajan_28833"/>
</dbReference>
<dbReference type="PROSITE" id="PS50985">
    <property type="entry name" value="GRAS"/>
    <property type="match status" value="1"/>
</dbReference>
<dbReference type="STRING" id="3821.A0A151RXU8"/>
<dbReference type="Pfam" id="PF03514">
    <property type="entry name" value="GRAS"/>
    <property type="match status" value="1"/>
</dbReference>
<keyword evidence="3" id="KW-0804">Transcription</keyword>
<organism evidence="7 8">
    <name type="scientific">Cajanus cajan</name>
    <name type="common">Pigeon pea</name>
    <name type="synonym">Cajanus indicus</name>
    <dbReference type="NCBI Taxonomy" id="3821"/>
    <lineage>
        <taxon>Eukaryota</taxon>
        <taxon>Viridiplantae</taxon>
        <taxon>Streptophyta</taxon>
        <taxon>Embryophyta</taxon>
        <taxon>Tracheophyta</taxon>
        <taxon>Spermatophyta</taxon>
        <taxon>Magnoliopsida</taxon>
        <taxon>eudicotyledons</taxon>
        <taxon>Gunneridae</taxon>
        <taxon>Pentapetalae</taxon>
        <taxon>rosids</taxon>
        <taxon>fabids</taxon>
        <taxon>Fabales</taxon>
        <taxon>Fabaceae</taxon>
        <taxon>Papilionoideae</taxon>
        <taxon>50 kb inversion clade</taxon>
        <taxon>NPAAA clade</taxon>
        <taxon>indigoferoid/millettioid clade</taxon>
        <taxon>Phaseoleae</taxon>
        <taxon>Cajanus</taxon>
    </lineage>
</organism>
<dbReference type="InterPro" id="IPR005202">
    <property type="entry name" value="TF_GRAS"/>
</dbReference>
<evidence type="ECO:0000256" key="6">
    <source>
        <dbReference type="SAM" id="MobiDB-lite"/>
    </source>
</evidence>
<comment type="similarity">
    <text evidence="5">Belongs to the GRAS family.</text>
</comment>
<feature type="region of interest" description="SAW" evidence="5">
    <location>
        <begin position="417"/>
        <end position="492"/>
    </location>
</feature>
<keyword evidence="8" id="KW-1185">Reference proteome</keyword>
<dbReference type="Proteomes" id="UP000075243">
    <property type="component" value="Unassembled WGS sequence"/>
</dbReference>
<keyword evidence="2" id="KW-0805">Transcription regulation</keyword>
<comment type="subcellular location">
    <subcellularLocation>
        <location evidence="1">Nucleus</location>
    </subcellularLocation>
</comment>
<evidence type="ECO:0000256" key="1">
    <source>
        <dbReference type="ARBA" id="ARBA00004123"/>
    </source>
</evidence>